<dbReference type="Proteomes" id="UP001142374">
    <property type="component" value="Unassembled WGS sequence"/>
</dbReference>
<sequence length="100" mass="10844">MGCSIKEIQTEAWVDALPRVDQLTARELEVFTLLSHGSSNQALADALFVSERTVRAHLTSIAIKLGLDSRLQLCLASHAHNHGCCTRPLHIVADDNSLAA</sequence>
<evidence type="ECO:0000256" key="1">
    <source>
        <dbReference type="ARBA" id="ARBA00023015"/>
    </source>
</evidence>
<dbReference type="AlphaFoldDB" id="A0A9X2LDE5"/>
<evidence type="ECO:0000256" key="3">
    <source>
        <dbReference type="ARBA" id="ARBA00023163"/>
    </source>
</evidence>
<accession>A0A9X2LDE5</accession>
<dbReference type="InterPro" id="IPR016032">
    <property type="entry name" value="Sig_transdc_resp-reg_C-effctor"/>
</dbReference>
<evidence type="ECO:0000313" key="6">
    <source>
        <dbReference type="Proteomes" id="UP001142374"/>
    </source>
</evidence>
<keyword evidence="2" id="KW-0238">DNA-binding</keyword>
<protein>
    <submittedName>
        <fullName evidence="5">LuxR C-terminal-related transcriptional regulator</fullName>
    </submittedName>
</protein>
<feature type="domain" description="HTH luxR-type" evidence="4">
    <location>
        <begin position="16"/>
        <end position="81"/>
    </location>
</feature>
<organism evidence="5 6">
    <name type="scientific">Streptomyces telluris</name>
    <dbReference type="NCBI Taxonomy" id="2720021"/>
    <lineage>
        <taxon>Bacteria</taxon>
        <taxon>Bacillati</taxon>
        <taxon>Actinomycetota</taxon>
        <taxon>Actinomycetes</taxon>
        <taxon>Kitasatosporales</taxon>
        <taxon>Streptomycetaceae</taxon>
        <taxon>Streptomyces</taxon>
    </lineage>
</organism>
<dbReference type="InterPro" id="IPR000792">
    <property type="entry name" value="Tscrpt_reg_LuxR_C"/>
</dbReference>
<reference evidence="5" key="1">
    <citation type="submission" date="2022-06" db="EMBL/GenBank/DDBJ databases">
        <title>WGS of actinobacteria.</title>
        <authorList>
            <person name="Thawai C."/>
        </authorList>
    </citation>
    <scope>NUCLEOTIDE SEQUENCE</scope>
    <source>
        <strain evidence="5">AA8</strain>
    </source>
</reference>
<gene>
    <name evidence="5" type="ORF">NQU55_05555</name>
</gene>
<dbReference type="CDD" id="cd06170">
    <property type="entry name" value="LuxR_C_like"/>
    <property type="match status" value="1"/>
</dbReference>
<dbReference type="SUPFAM" id="SSF46894">
    <property type="entry name" value="C-terminal effector domain of the bipartite response regulators"/>
    <property type="match status" value="1"/>
</dbReference>
<dbReference type="EMBL" id="JANIID010000003">
    <property type="protein sequence ID" value="MCQ8769247.1"/>
    <property type="molecule type" value="Genomic_DNA"/>
</dbReference>
<dbReference type="GO" id="GO:0006355">
    <property type="term" value="P:regulation of DNA-templated transcription"/>
    <property type="evidence" value="ECO:0007669"/>
    <property type="project" value="InterPro"/>
</dbReference>
<evidence type="ECO:0000259" key="4">
    <source>
        <dbReference type="PROSITE" id="PS50043"/>
    </source>
</evidence>
<dbReference type="InterPro" id="IPR036388">
    <property type="entry name" value="WH-like_DNA-bd_sf"/>
</dbReference>
<dbReference type="PROSITE" id="PS50043">
    <property type="entry name" value="HTH_LUXR_2"/>
    <property type="match status" value="1"/>
</dbReference>
<dbReference type="PRINTS" id="PR00038">
    <property type="entry name" value="HTHLUXR"/>
</dbReference>
<dbReference type="Pfam" id="PF00196">
    <property type="entry name" value="GerE"/>
    <property type="match status" value="1"/>
</dbReference>
<comment type="caution">
    <text evidence="5">The sequence shown here is derived from an EMBL/GenBank/DDBJ whole genome shotgun (WGS) entry which is preliminary data.</text>
</comment>
<evidence type="ECO:0000313" key="5">
    <source>
        <dbReference type="EMBL" id="MCQ8769247.1"/>
    </source>
</evidence>
<keyword evidence="3" id="KW-0804">Transcription</keyword>
<dbReference type="PANTHER" id="PTHR44688:SF16">
    <property type="entry name" value="DNA-BINDING TRANSCRIPTIONAL ACTIVATOR DEVR_DOSR"/>
    <property type="match status" value="1"/>
</dbReference>
<keyword evidence="6" id="KW-1185">Reference proteome</keyword>
<evidence type="ECO:0000256" key="2">
    <source>
        <dbReference type="ARBA" id="ARBA00023125"/>
    </source>
</evidence>
<dbReference type="GO" id="GO:0003677">
    <property type="term" value="F:DNA binding"/>
    <property type="evidence" value="ECO:0007669"/>
    <property type="project" value="UniProtKB-KW"/>
</dbReference>
<keyword evidence="1" id="KW-0805">Transcription regulation</keyword>
<name>A0A9X2LDE5_9ACTN</name>
<dbReference type="RefSeq" id="WP_206328983.1">
    <property type="nucleotide sequence ID" value="NZ_JAATER010000024.1"/>
</dbReference>
<dbReference type="SMART" id="SM00421">
    <property type="entry name" value="HTH_LUXR"/>
    <property type="match status" value="1"/>
</dbReference>
<dbReference type="Gene3D" id="1.10.10.10">
    <property type="entry name" value="Winged helix-like DNA-binding domain superfamily/Winged helix DNA-binding domain"/>
    <property type="match status" value="1"/>
</dbReference>
<dbReference type="PANTHER" id="PTHR44688">
    <property type="entry name" value="DNA-BINDING TRANSCRIPTIONAL ACTIVATOR DEVR_DOSR"/>
    <property type="match status" value="1"/>
</dbReference>
<proteinExistence type="predicted"/>